<protein>
    <submittedName>
        <fullName evidence="7">Inner-membrane translocator</fullName>
    </submittedName>
</protein>
<evidence type="ECO:0000256" key="1">
    <source>
        <dbReference type="ARBA" id="ARBA00004651"/>
    </source>
</evidence>
<evidence type="ECO:0000256" key="4">
    <source>
        <dbReference type="ARBA" id="ARBA00022989"/>
    </source>
</evidence>
<dbReference type="GO" id="GO:0005886">
    <property type="term" value="C:plasma membrane"/>
    <property type="evidence" value="ECO:0007669"/>
    <property type="project" value="UniProtKB-SubCell"/>
</dbReference>
<evidence type="ECO:0000256" key="5">
    <source>
        <dbReference type="ARBA" id="ARBA00023136"/>
    </source>
</evidence>
<feature type="transmembrane region" description="Helical" evidence="6">
    <location>
        <begin position="57"/>
        <end position="76"/>
    </location>
</feature>
<dbReference type="PANTHER" id="PTHR30482">
    <property type="entry name" value="HIGH-AFFINITY BRANCHED-CHAIN AMINO ACID TRANSPORT SYSTEM PERMEASE"/>
    <property type="match status" value="1"/>
</dbReference>
<proteinExistence type="predicted"/>
<evidence type="ECO:0000256" key="2">
    <source>
        <dbReference type="ARBA" id="ARBA00022475"/>
    </source>
</evidence>
<feature type="transmembrane region" description="Helical" evidence="6">
    <location>
        <begin position="114"/>
        <end position="132"/>
    </location>
</feature>
<feature type="transmembrane region" description="Helical" evidence="6">
    <location>
        <begin position="88"/>
        <end position="108"/>
    </location>
</feature>
<dbReference type="KEGG" id="mno:Mnod_0224"/>
<dbReference type="Pfam" id="PF02653">
    <property type="entry name" value="BPD_transp_2"/>
    <property type="match status" value="1"/>
</dbReference>
<dbReference type="InterPro" id="IPR043428">
    <property type="entry name" value="LivM-like"/>
</dbReference>
<feature type="transmembrane region" description="Helical" evidence="6">
    <location>
        <begin position="193"/>
        <end position="211"/>
    </location>
</feature>
<dbReference type="InterPro" id="IPR001851">
    <property type="entry name" value="ABC_transp_permease"/>
</dbReference>
<reference evidence="7 8" key="1">
    <citation type="submission" date="2009-01" db="EMBL/GenBank/DDBJ databases">
        <title>Complete sequence of chromosome of Methylobacterium nodulans ORS 2060.</title>
        <authorList>
            <consortium name="US DOE Joint Genome Institute"/>
            <person name="Lucas S."/>
            <person name="Copeland A."/>
            <person name="Lapidus A."/>
            <person name="Glavina del Rio T."/>
            <person name="Dalin E."/>
            <person name="Tice H."/>
            <person name="Bruce D."/>
            <person name="Goodwin L."/>
            <person name="Pitluck S."/>
            <person name="Sims D."/>
            <person name="Brettin T."/>
            <person name="Detter J.C."/>
            <person name="Han C."/>
            <person name="Larimer F."/>
            <person name="Land M."/>
            <person name="Hauser L."/>
            <person name="Kyrpides N."/>
            <person name="Ivanova N."/>
            <person name="Marx C.J."/>
            <person name="Richardson P."/>
        </authorList>
    </citation>
    <scope>NUCLEOTIDE SEQUENCE [LARGE SCALE GENOMIC DNA]</scope>
    <source>
        <strain evidence="8">LMG 21967 / CNCM I-2342 / ORS 2060</strain>
    </source>
</reference>
<dbReference type="AlphaFoldDB" id="B8I9L5"/>
<keyword evidence="5 6" id="KW-0472">Membrane</keyword>
<feature type="transmembrane region" description="Helical" evidence="6">
    <location>
        <begin position="242"/>
        <end position="266"/>
    </location>
</feature>
<dbReference type="CDD" id="cd06581">
    <property type="entry name" value="TM_PBP1_LivM_like"/>
    <property type="match status" value="1"/>
</dbReference>
<feature type="transmembrane region" description="Helical" evidence="6">
    <location>
        <begin position="317"/>
        <end position="341"/>
    </location>
</feature>
<name>B8I9L5_METNO</name>
<evidence type="ECO:0000313" key="8">
    <source>
        <dbReference type="Proteomes" id="UP000008207"/>
    </source>
</evidence>
<feature type="transmembrane region" description="Helical" evidence="6">
    <location>
        <begin position="278"/>
        <end position="305"/>
    </location>
</feature>
<dbReference type="PANTHER" id="PTHR30482:SF17">
    <property type="entry name" value="ABC TRANSPORTER ATP-BINDING PROTEIN"/>
    <property type="match status" value="1"/>
</dbReference>
<sequence>MTDLAEGASAGSDWASSRPVRAVQPRSGSRLGAVAPWLAASAILVAAPHVFTSGASLTMMSLMGIMVVFALSYNMLLGQTGLLSFGHAVYYGLGAFFTVHAMNVVAAARLPVPLVAMPLVGAVAGLAFGFLFGTVSTRRAGTVFAMISLGLAELVTSGSHILHSFFGGEEGVTTNRTKMLRLFDLSFGPQIQVYYLIAGWCLVCALLMYGITRTPLGRLCNAVRENPERVEFIGYEPQLVRLVAFCLSALFAGVAGALAAINFEIVNSSYLGLQQSGVVLLAAFIGGIGHFVGPVIGAVLVTILQVSLSDLTEVWQLYFGLLFIAIVMFAPGGIAGLALMHGPLIRRGTAHRLVPAYALALAPTLVMLAGLVALIEMSFRALVKAGEGTSMTLFGFGLDVATPLPWIVAAAAFLGGLLAVRAAWPRVTAAWHAASLAAREG</sequence>
<feature type="transmembrane region" description="Helical" evidence="6">
    <location>
        <begin position="31"/>
        <end position="51"/>
    </location>
</feature>
<gene>
    <name evidence="7" type="ordered locus">Mnod_0224</name>
</gene>
<dbReference type="HOGENOM" id="CLU_031365_0_1_5"/>
<keyword evidence="2" id="KW-1003">Cell membrane</keyword>
<evidence type="ECO:0000313" key="7">
    <source>
        <dbReference type="EMBL" id="ACL55268.1"/>
    </source>
</evidence>
<dbReference type="Proteomes" id="UP000008207">
    <property type="component" value="Chromosome"/>
</dbReference>
<keyword evidence="3 6" id="KW-0812">Transmembrane</keyword>
<evidence type="ECO:0000256" key="3">
    <source>
        <dbReference type="ARBA" id="ARBA00022692"/>
    </source>
</evidence>
<dbReference type="EMBL" id="CP001349">
    <property type="protein sequence ID" value="ACL55268.1"/>
    <property type="molecule type" value="Genomic_DNA"/>
</dbReference>
<dbReference type="OrthoDB" id="9804361at2"/>
<dbReference type="RefSeq" id="WP_015926981.1">
    <property type="nucleotide sequence ID" value="NC_011894.1"/>
</dbReference>
<keyword evidence="8" id="KW-1185">Reference proteome</keyword>
<feature type="transmembrane region" description="Helical" evidence="6">
    <location>
        <begin position="404"/>
        <end position="424"/>
    </location>
</feature>
<keyword evidence="4 6" id="KW-1133">Transmembrane helix</keyword>
<dbReference type="GO" id="GO:0015658">
    <property type="term" value="F:branched-chain amino acid transmembrane transporter activity"/>
    <property type="evidence" value="ECO:0007669"/>
    <property type="project" value="InterPro"/>
</dbReference>
<organism evidence="7 8">
    <name type="scientific">Methylobacterium nodulans (strain LMG 21967 / CNCM I-2342 / ORS 2060)</name>
    <dbReference type="NCBI Taxonomy" id="460265"/>
    <lineage>
        <taxon>Bacteria</taxon>
        <taxon>Pseudomonadati</taxon>
        <taxon>Pseudomonadota</taxon>
        <taxon>Alphaproteobacteria</taxon>
        <taxon>Hyphomicrobiales</taxon>
        <taxon>Methylobacteriaceae</taxon>
        <taxon>Methylobacterium</taxon>
    </lineage>
</organism>
<accession>B8I9L5</accession>
<evidence type="ECO:0000256" key="6">
    <source>
        <dbReference type="SAM" id="Phobius"/>
    </source>
</evidence>
<feature type="transmembrane region" description="Helical" evidence="6">
    <location>
        <begin position="353"/>
        <end position="375"/>
    </location>
</feature>
<dbReference type="eggNOG" id="COG4177">
    <property type="taxonomic scope" value="Bacteria"/>
</dbReference>
<dbReference type="STRING" id="460265.Mnod_0224"/>
<comment type="subcellular location">
    <subcellularLocation>
        <location evidence="1">Cell membrane</location>
        <topology evidence="1">Multi-pass membrane protein</topology>
    </subcellularLocation>
</comment>